<keyword evidence="2" id="KW-1185">Reference proteome</keyword>
<accession>A0ACC2PPJ7</accession>
<comment type="caution">
    <text evidence="1">The sequence shown here is derived from an EMBL/GenBank/DDBJ whole genome shotgun (WGS) entry which is preliminary data.</text>
</comment>
<dbReference type="Proteomes" id="UP001239111">
    <property type="component" value="Chromosome 1"/>
</dbReference>
<reference evidence="1" key="1">
    <citation type="submission" date="2023-04" db="EMBL/GenBank/DDBJ databases">
        <title>A chromosome-level genome assembly of the parasitoid wasp Eretmocerus hayati.</title>
        <authorList>
            <person name="Zhong Y."/>
            <person name="Liu S."/>
            <person name="Liu Y."/>
        </authorList>
    </citation>
    <scope>NUCLEOTIDE SEQUENCE</scope>
    <source>
        <strain evidence="1">ZJU_SS_LIU_2023</strain>
    </source>
</reference>
<organism evidence="1 2">
    <name type="scientific">Eretmocerus hayati</name>
    <dbReference type="NCBI Taxonomy" id="131215"/>
    <lineage>
        <taxon>Eukaryota</taxon>
        <taxon>Metazoa</taxon>
        <taxon>Ecdysozoa</taxon>
        <taxon>Arthropoda</taxon>
        <taxon>Hexapoda</taxon>
        <taxon>Insecta</taxon>
        <taxon>Pterygota</taxon>
        <taxon>Neoptera</taxon>
        <taxon>Endopterygota</taxon>
        <taxon>Hymenoptera</taxon>
        <taxon>Apocrita</taxon>
        <taxon>Proctotrupomorpha</taxon>
        <taxon>Chalcidoidea</taxon>
        <taxon>Aphelinidae</taxon>
        <taxon>Aphelininae</taxon>
        <taxon>Eretmocerus</taxon>
    </lineage>
</organism>
<gene>
    <name evidence="1" type="ORF">QAD02_021022</name>
</gene>
<dbReference type="EMBL" id="CM056741">
    <property type="protein sequence ID" value="KAJ8685229.1"/>
    <property type="molecule type" value="Genomic_DNA"/>
</dbReference>
<evidence type="ECO:0000313" key="1">
    <source>
        <dbReference type="EMBL" id="KAJ8685229.1"/>
    </source>
</evidence>
<name>A0ACC2PPJ7_9HYME</name>
<evidence type="ECO:0000313" key="2">
    <source>
        <dbReference type="Proteomes" id="UP001239111"/>
    </source>
</evidence>
<protein>
    <submittedName>
        <fullName evidence="1">Uncharacterized protein</fullName>
    </submittedName>
</protein>
<proteinExistence type="predicted"/>
<sequence length="330" mass="37451">MGSKENDLKDSQKPRSENFSQLEKDIFVQDLLPKYKNVIENRGTSVVTRDEKARAWRQLCDEFNTISTRCHRTVDNLKNLWENMKRGARRSNKQMKRDVGGTGGGGRNTSDPSNNENRVLQVLGPSGTGLDNVVDGDSDPQAAQNSMVVMYNFPPGDPNGGHTETAEETATEDSETFTWSDSVPRKLYCKKPETLCPISKNGTSTTVQNSSSIETVTKVINQEVELAKRAKRRRPSIPQSETQKQLDASKLRLHEATTRRMVEENKRSQELFEIERSKKEKEAELLELQVLKMRRELELDKESKNLTKVSNVASCTYLTRILSMVEIRKL</sequence>